<evidence type="ECO:0000256" key="8">
    <source>
        <dbReference type="ARBA" id="ARBA00047306"/>
    </source>
</evidence>
<evidence type="ECO:0000256" key="7">
    <source>
        <dbReference type="ARBA" id="ARBA00043129"/>
    </source>
</evidence>
<comment type="catalytic activity">
    <reaction evidence="8">
        <text>N-terminal L-seryl-L-prolyl-L-lysyl-[protein] + 3 S-adenosyl-L-methionine = N-terminal N,N,N-trimethyl-L-seryl-L-prolyl-L-lysyl-[protein] + 3 S-adenosyl-L-homocysteine + 3 H(+)</text>
        <dbReference type="Rhea" id="RHEA:54724"/>
        <dbReference type="Rhea" id="RHEA-COMP:13789"/>
        <dbReference type="Rhea" id="RHEA-COMP:13973"/>
        <dbReference type="ChEBI" id="CHEBI:15378"/>
        <dbReference type="ChEBI" id="CHEBI:57856"/>
        <dbReference type="ChEBI" id="CHEBI:59789"/>
        <dbReference type="ChEBI" id="CHEBI:138061"/>
        <dbReference type="ChEBI" id="CHEBI:138317"/>
        <dbReference type="EC" id="2.1.1.244"/>
    </reaction>
</comment>
<name>A0ABR1V2L9_9PEZI</name>
<proteinExistence type="inferred from homology"/>
<organism evidence="11 12">
    <name type="scientific">Apiospora hydei</name>
    <dbReference type="NCBI Taxonomy" id="1337664"/>
    <lineage>
        <taxon>Eukaryota</taxon>
        <taxon>Fungi</taxon>
        <taxon>Dikarya</taxon>
        <taxon>Ascomycota</taxon>
        <taxon>Pezizomycotina</taxon>
        <taxon>Sordariomycetes</taxon>
        <taxon>Xylariomycetidae</taxon>
        <taxon>Amphisphaeriales</taxon>
        <taxon>Apiosporaceae</taxon>
        <taxon>Apiospora</taxon>
    </lineage>
</organism>
<evidence type="ECO:0000256" key="3">
    <source>
        <dbReference type="ARBA" id="ARBA00022679"/>
    </source>
</evidence>
<reference evidence="11 12" key="1">
    <citation type="submission" date="2023-01" db="EMBL/GenBank/DDBJ databases">
        <title>Analysis of 21 Apiospora genomes using comparative genomics revels a genus with tremendous synthesis potential of carbohydrate active enzymes and secondary metabolites.</title>
        <authorList>
            <person name="Sorensen T."/>
        </authorList>
    </citation>
    <scope>NUCLEOTIDE SEQUENCE [LARGE SCALE GENOMIC DNA]</scope>
    <source>
        <strain evidence="11 12">CBS 114990</strain>
    </source>
</reference>
<evidence type="ECO:0000256" key="5">
    <source>
        <dbReference type="ARBA" id="ARBA00039112"/>
    </source>
</evidence>
<comment type="caution">
    <text evidence="11">The sequence shown here is derived from an EMBL/GenBank/DDBJ whole genome shotgun (WGS) entry which is preliminary data.</text>
</comment>
<gene>
    <name evidence="11" type="ORF">PG997_012187</name>
</gene>
<keyword evidence="4" id="KW-0949">S-adenosyl-L-methionine</keyword>
<dbReference type="Pfam" id="PF05891">
    <property type="entry name" value="Methyltransf_PK"/>
    <property type="match status" value="1"/>
</dbReference>
<dbReference type="EMBL" id="JAQQWN010000009">
    <property type="protein sequence ID" value="KAK8065440.1"/>
    <property type="molecule type" value="Genomic_DNA"/>
</dbReference>
<evidence type="ECO:0000256" key="6">
    <source>
        <dbReference type="ARBA" id="ARBA00039449"/>
    </source>
</evidence>
<evidence type="ECO:0000313" key="11">
    <source>
        <dbReference type="EMBL" id="KAK8065440.1"/>
    </source>
</evidence>
<comment type="similarity">
    <text evidence="1">Belongs to the methyltransferase superfamily. NTM1 family.</text>
</comment>
<keyword evidence="2" id="KW-0489">Methyltransferase</keyword>
<protein>
    <recommendedName>
        <fullName evidence="6">Alpha N-terminal protein methyltransferase 1</fullName>
        <ecNumber evidence="5">2.1.1.244</ecNumber>
    </recommendedName>
    <alternativeName>
        <fullName evidence="7">X-Pro-Lys N-terminal protein methyltransferase 1</fullName>
    </alternativeName>
</protein>
<evidence type="ECO:0000256" key="2">
    <source>
        <dbReference type="ARBA" id="ARBA00022603"/>
    </source>
</evidence>
<evidence type="ECO:0000256" key="9">
    <source>
        <dbReference type="ARBA" id="ARBA00047885"/>
    </source>
</evidence>
<evidence type="ECO:0000256" key="1">
    <source>
        <dbReference type="ARBA" id="ARBA00009059"/>
    </source>
</evidence>
<dbReference type="InterPro" id="IPR008576">
    <property type="entry name" value="MeTrfase_NTM1"/>
</dbReference>
<evidence type="ECO:0000256" key="10">
    <source>
        <dbReference type="ARBA" id="ARBA00048167"/>
    </source>
</evidence>
<sequence length="216" mass="23985">MRRKVSGGSTGRAPMPTPKACMLFNNTSNIDLQGSRAFLDKLGIGSVNDGRNVRTVLEAGAGQGSFALISSWAKYNSIGRVIEGLLSNITEHIDVIEPIKWQPLEGVHYDLIWTQGAQLIKYLKHCKAAVTPETGIIVLKENLSSTDEDYVDPVDGSVTRCCTENRSEITFQEIIREAGLRVIRMETQHGLPRVQSMKLFPVKMYAMKPHRKEITA</sequence>
<dbReference type="Gene3D" id="3.40.50.150">
    <property type="entry name" value="Vaccinia Virus protein VP39"/>
    <property type="match status" value="1"/>
</dbReference>
<dbReference type="InterPro" id="IPR029063">
    <property type="entry name" value="SAM-dependent_MTases_sf"/>
</dbReference>
<dbReference type="PANTHER" id="PTHR12753:SF0">
    <property type="entry name" value="ALPHA N-TERMINAL PROTEIN METHYLTRANSFERASE 1"/>
    <property type="match status" value="1"/>
</dbReference>
<dbReference type="EC" id="2.1.1.244" evidence="5"/>
<evidence type="ECO:0000256" key="4">
    <source>
        <dbReference type="ARBA" id="ARBA00022691"/>
    </source>
</evidence>
<keyword evidence="3" id="KW-0808">Transferase</keyword>
<dbReference type="Proteomes" id="UP001433268">
    <property type="component" value="Unassembled WGS sequence"/>
</dbReference>
<dbReference type="RefSeq" id="XP_066662193.1">
    <property type="nucleotide sequence ID" value="XM_066816501.1"/>
</dbReference>
<dbReference type="GeneID" id="92049561"/>
<keyword evidence="12" id="KW-1185">Reference proteome</keyword>
<comment type="catalytic activity">
    <reaction evidence="9">
        <text>N-terminal L-prolyl-L-prolyl-L-lysyl-[protein] + 2 S-adenosyl-L-methionine = N-terminal N,N-dimethyl-L-prolyl-L-prolyl-L-lysyl-[protein] + 2 S-adenosyl-L-homocysteine + 2 H(+)</text>
        <dbReference type="Rhea" id="RHEA:54736"/>
        <dbReference type="Rhea" id="RHEA-COMP:13787"/>
        <dbReference type="Rhea" id="RHEA-COMP:13974"/>
        <dbReference type="ChEBI" id="CHEBI:15378"/>
        <dbReference type="ChEBI" id="CHEBI:57856"/>
        <dbReference type="ChEBI" id="CHEBI:59789"/>
        <dbReference type="ChEBI" id="CHEBI:138059"/>
        <dbReference type="ChEBI" id="CHEBI:138318"/>
        <dbReference type="EC" id="2.1.1.244"/>
    </reaction>
</comment>
<accession>A0ABR1V2L9</accession>
<evidence type="ECO:0000313" key="12">
    <source>
        <dbReference type="Proteomes" id="UP001433268"/>
    </source>
</evidence>
<comment type="catalytic activity">
    <reaction evidence="10">
        <text>N-terminal L-alanyl-L-prolyl-L-lysyl-[protein] + 3 S-adenosyl-L-methionine = N-terminal N,N,N-trimethyl-L-alanyl-L-prolyl-L-lysyl-[protein] + 3 S-adenosyl-L-homocysteine + 3 H(+)</text>
        <dbReference type="Rhea" id="RHEA:54712"/>
        <dbReference type="Rhea" id="RHEA-COMP:13785"/>
        <dbReference type="Rhea" id="RHEA-COMP:13971"/>
        <dbReference type="ChEBI" id="CHEBI:15378"/>
        <dbReference type="ChEBI" id="CHEBI:57856"/>
        <dbReference type="ChEBI" id="CHEBI:59789"/>
        <dbReference type="ChEBI" id="CHEBI:138057"/>
        <dbReference type="ChEBI" id="CHEBI:138315"/>
        <dbReference type="EC" id="2.1.1.244"/>
    </reaction>
</comment>
<dbReference type="PANTHER" id="PTHR12753">
    <property type="entry name" value="AD-003 - RELATED"/>
    <property type="match status" value="1"/>
</dbReference>
<dbReference type="SUPFAM" id="SSF53335">
    <property type="entry name" value="S-adenosyl-L-methionine-dependent methyltransferases"/>
    <property type="match status" value="1"/>
</dbReference>